<keyword evidence="11" id="KW-0663">Pyridoxal phosphate</keyword>
<evidence type="ECO:0000313" key="18">
    <source>
        <dbReference type="Proteomes" id="UP000663845"/>
    </source>
</evidence>
<organism evidence="17 18">
    <name type="scientific">Adineta steineri</name>
    <dbReference type="NCBI Taxonomy" id="433720"/>
    <lineage>
        <taxon>Eukaryota</taxon>
        <taxon>Metazoa</taxon>
        <taxon>Spiralia</taxon>
        <taxon>Gnathifera</taxon>
        <taxon>Rotifera</taxon>
        <taxon>Eurotatoria</taxon>
        <taxon>Bdelloidea</taxon>
        <taxon>Adinetida</taxon>
        <taxon>Adinetidae</taxon>
        <taxon>Adineta</taxon>
    </lineage>
</organism>
<accession>A0A814DKN4</accession>
<evidence type="ECO:0000256" key="11">
    <source>
        <dbReference type="ARBA" id="ARBA00022898"/>
    </source>
</evidence>
<dbReference type="PROSITE" id="PS50911">
    <property type="entry name" value="CHAP"/>
    <property type="match status" value="1"/>
</dbReference>
<evidence type="ECO:0000256" key="3">
    <source>
        <dbReference type="ARBA" id="ARBA00011738"/>
    </source>
</evidence>
<dbReference type="CDD" id="cd00609">
    <property type="entry name" value="AAT_like"/>
    <property type="match status" value="1"/>
</dbReference>
<dbReference type="FunFam" id="3.40.640.10:FF:000226">
    <property type="entry name" value="Alanine aminotransferase 2"/>
    <property type="match status" value="1"/>
</dbReference>
<evidence type="ECO:0000256" key="2">
    <source>
        <dbReference type="ARBA" id="ARBA00008227"/>
    </source>
</evidence>
<keyword evidence="8" id="KW-0547">Nucleotide-binding</keyword>
<dbReference type="PANTHER" id="PTHR11751:SF29">
    <property type="entry name" value="ALANINE TRANSAMINASE"/>
    <property type="match status" value="1"/>
</dbReference>
<comment type="catalytic activity">
    <reaction evidence="15">
        <text>L-alanine + 2-oxoglutarate = pyruvate + L-glutamate</text>
        <dbReference type="Rhea" id="RHEA:19453"/>
        <dbReference type="ChEBI" id="CHEBI:15361"/>
        <dbReference type="ChEBI" id="CHEBI:16810"/>
        <dbReference type="ChEBI" id="CHEBI:29985"/>
        <dbReference type="ChEBI" id="CHEBI:57972"/>
        <dbReference type="EC" id="2.6.1.2"/>
    </reaction>
</comment>
<dbReference type="InterPro" id="IPR015421">
    <property type="entry name" value="PyrdxlP-dep_Trfase_major"/>
</dbReference>
<evidence type="ECO:0000256" key="7">
    <source>
        <dbReference type="ARBA" id="ARBA00022723"/>
    </source>
</evidence>
<evidence type="ECO:0000256" key="6">
    <source>
        <dbReference type="ARBA" id="ARBA00022679"/>
    </source>
</evidence>
<dbReference type="Pfam" id="PF05257">
    <property type="entry name" value="CHAP"/>
    <property type="match status" value="1"/>
</dbReference>
<dbReference type="Gene3D" id="3.40.640.10">
    <property type="entry name" value="Type I PLP-dependent aspartate aminotransferase-like (Major domain)"/>
    <property type="match status" value="1"/>
</dbReference>
<dbReference type="InterPro" id="IPR015424">
    <property type="entry name" value="PyrdxlP-dep_Trfase"/>
</dbReference>
<reference evidence="17" key="1">
    <citation type="submission" date="2021-02" db="EMBL/GenBank/DDBJ databases">
        <authorList>
            <person name="Nowell W R."/>
        </authorList>
    </citation>
    <scope>NUCLEOTIDE SEQUENCE</scope>
</reference>
<comment type="subunit">
    <text evidence="3">Homodimer.</text>
</comment>
<dbReference type="Gene3D" id="3.30.1490.330">
    <property type="match status" value="1"/>
</dbReference>
<comment type="similarity">
    <text evidence="2">In the C-terminal section; belongs to the glutathionylspermidine synthase preATP-grasp family.</text>
</comment>
<evidence type="ECO:0000256" key="12">
    <source>
        <dbReference type="ARBA" id="ARBA00025708"/>
    </source>
</evidence>
<dbReference type="InterPro" id="IPR015422">
    <property type="entry name" value="PyrdxlP-dep_Trfase_small"/>
</dbReference>
<dbReference type="InterPro" id="IPR038765">
    <property type="entry name" value="Papain-like_cys_pep_sf"/>
</dbReference>
<dbReference type="EMBL" id="CAJNOG010000110">
    <property type="protein sequence ID" value="CAF0956838.1"/>
    <property type="molecule type" value="Genomic_DNA"/>
</dbReference>
<dbReference type="SUPFAM" id="SSF54001">
    <property type="entry name" value="Cysteine proteinases"/>
    <property type="match status" value="1"/>
</dbReference>
<dbReference type="InterPro" id="IPR045088">
    <property type="entry name" value="ALAT1/2-like"/>
</dbReference>
<dbReference type="Proteomes" id="UP000663845">
    <property type="component" value="Unassembled WGS sequence"/>
</dbReference>
<evidence type="ECO:0000256" key="1">
    <source>
        <dbReference type="ARBA" id="ARBA00001933"/>
    </source>
</evidence>
<evidence type="ECO:0000256" key="8">
    <source>
        <dbReference type="ARBA" id="ARBA00022741"/>
    </source>
</evidence>
<keyword evidence="4" id="KW-0032">Aminotransferase</keyword>
<dbReference type="SUPFAM" id="SSF52440">
    <property type="entry name" value="PreATP-grasp domain"/>
    <property type="match status" value="1"/>
</dbReference>
<evidence type="ECO:0000256" key="13">
    <source>
        <dbReference type="ARBA" id="ARBA00025785"/>
    </source>
</evidence>
<evidence type="ECO:0000313" key="17">
    <source>
        <dbReference type="EMBL" id="CAF0956838.1"/>
    </source>
</evidence>
<comment type="cofactor">
    <cofactor evidence="1">
        <name>pyridoxal 5'-phosphate</name>
        <dbReference type="ChEBI" id="CHEBI:597326"/>
    </cofactor>
</comment>
<dbReference type="SUPFAM" id="SSF53383">
    <property type="entry name" value="PLP-dependent transferases"/>
    <property type="match status" value="1"/>
</dbReference>
<feature type="domain" description="Peptidase C51" evidence="16">
    <location>
        <begin position="293"/>
        <end position="434"/>
    </location>
</feature>
<dbReference type="Pfam" id="PF03738">
    <property type="entry name" value="GSP_synth"/>
    <property type="match status" value="1"/>
</dbReference>
<comment type="caution">
    <text evidence="17">The sequence shown here is derived from an EMBL/GenBank/DDBJ whole genome shotgun (WGS) entry which is preliminary data.</text>
</comment>
<keyword evidence="7" id="KW-0479">Metal-binding</keyword>
<sequence length="886" mass="102187">MIPVPQYPLYSATLSEYGAYQIEYYLDEDNNWALDIDELERALNESKDRCVPRGIVIINPGNPTGQVLSRENIKNIICFAKKHRLFILADEVYQENVHLSDSKFFSFKKVLMDLGPPYKNMEMASFHSASKGWHGECGSRGGYYELINIDNDVRMQVNKLISACLCSTAWGQSVMGAIINPPKPGEQSYELYNKERTEVVNRLKEKADLVSKLFNSIEGVKCNPVMGAMYAFPRIEIPEKAIEHAKSKQMAPDAFYCFQLLDKTESIMLQSQNGLVPFNTVQGIASTNVHAYSNGDDDFFSVEHHYLHGIFMGFKWQCVEFARRWLLMRKSCIFPPIPCAADMWNDLKYVECVTDGKKFPLKFYANGSPHKPTRNSILIYPRADELPFGHVAIICDVVPDFIRIAEQNYIYHSWSDDYAREIPLVIKDDCYYIQDEDNICGWIEVDDNNELQPLDETKLDLILKEYQAAKPFGTLKRLSKTDKAFHSYEHWLDENNPAEKYFMSLYGPNLIRADTDTLPYYKVDQALALSIGSTSNELHQMFLDATNYVLENDDVLKHFCIPEIFWSKIRRSWSNEKDIIMTGRFDLAFDGKELKVFEYNADSASALFEIAVIQEKWGQAVKLEHPHMSGFQINRLLIKNWKQICTKLNIKRIHLLIDNDQDEILTSLYMQEVLKQANIDSKLCILYDDLYWKDSKIVDSDGNQVELIWKTWMWESVFSDYADAEKTGKLNQKINGEHPRLCEILLNDDIHIIEPLWKVIPSNKAILPVLWSMFPNHPNLLCSEWTLTDDLKRSGYVKKPIVGRCGHNVTLYDTNGESVLDETQGKFTDRNCIYQKIFSLPKHDDYYAIFGSWIIHGLFAGFGIREDKRLITDADSPVTACCIAWK</sequence>
<comment type="similarity">
    <text evidence="13">Belongs to the class-I pyridoxal-phosphate-dependent aminotransferase family. Alanine aminotransferase subfamily.</text>
</comment>
<dbReference type="GO" id="GO:0016874">
    <property type="term" value="F:ligase activity"/>
    <property type="evidence" value="ECO:0007669"/>
    <property type="project" value="UniProtKB-KW"/>
</dbReference>
<dbReference type="InterPro" id="IPR016185">
    <property type="entry name" value="PreATP-grasp_dom_sf"/>
</dbReference>
<evidence type="ECO:0000259" key="16">
    <source>
        <dbReference type="PROSITE" id="PS50911"/>
    </source>
</evidence>
<dbReference type="GO" id="GO:0046872">
    <property type="term" value="F:metal ion binding"/>
    <property type="evidence" value="ECO:0007669"/>
    <property type="project" value="UniProtKB-KW"/>
</dbReference>
<dbReference type="InterPro" id="IPR005494">
    <property type="entry name" value="GSPS_pre-ATP-grasp-like_dom"/>
</dbReference>
<dbReference type="EC" id="2.6.1.2" evidence="14"/>
<dbReference type="InterPro" id="IPR007921">
    <property type="entry name" value="CHAP_dom"/>
</dbReference>
<evidence type="ECO:0000256" key="10">
    <source>
        <dbReference type="ARBA" id="ARBA00022842"/>
    </source>
</evidence>
<keyword evidence="6" id="KW-0808">Transferase</keyword>
<evidence type="ECO:0000256" key="5">
    <source>
        <dbReference type="ARBA" id="ARBA00022598"/>
    </source>
</evidence>
<dbReference type="PANTHER" id="PTHR11751">
    <property type="entry name" value="ALANINE AMINOTRANSFERASE"/>
    <property type="match status" value="1"/>
</dbReference>
<dbReference type="Gene3D" id="3.90.1150.10">
    <property type="entry name" value="Aspartate Aminotransferase, domain 1"/>
    <property type="match status" value="1"/>
</dbReference>
<dbReference type="InterPro" id="IPR004839">
    <property type="entry name" value="Aminotransferase_I/II_large"/>
</dbReference>
<evidence type="ECO:0000256" key="9">
    <source>
        <dbReference type="ARBA" id="ARBA00022840"/>
    </source>
</evidence>
<dbReference type="AlphaFoldDB" id="A0A814DKN4"/>
<evidence type="ECO:0000256" key="15">
    <source>
        <dbReference type="ARBA" id="ARBA00047412"/>
    </source>
</evidence>
<evidence type="ECO:0000256" key="4">
    <source>
        <dbReference type="ARBA" id="ARBA00022576"/>
    </source>
</evidence>
<dbReference type="GO" id="GO:0004021">
    <property type="term" value="F:L-alanine:2-oxoglutarate aminotransferase activity"/>
    <property type="evidence" value="ECO:0007669"/>
    <property type="project" value="UniProtKB-EC"/>
</dbReference>
<gene>
    <name evidence="17" type="ORF">JYZ213_LOCUS13612</name>
</gene>
<dbReference type="Pfam" id="PF00155">
    <property type="entry name" value="Aminotran_1_2"/>
    <property type="match status" value="1"/>
</dbReference>
<comment type="pathway">
    <text evidence="12">Amino-acid degradation; L-alanine degradation via transaminase pathway; pyruvate from L-alanine: step 1/1.</text>
</comment>
<dbReference type="GO" id="GO:0005524">
    <property type="term" value="F:ATP binding"/>
    <property type="evidence" value="ECO:0007669"/>
    <property type="project" value="UniProtKB-KW"/>
</dbReference>
<protein>
    <recommendedName>
        <fullName evidence="14">alanine transaminase</fullName>
        <ecNumber evidence="14">2.6.1.2</ecNumber>
    </recommendedName>
</protein>
<evidence type="ECO:0000256" key="14">
    <source>
        <dbReference type="ARBA" id="ARBA00026106"/>
    </source>
</evidence>
<keyword evidence="5" id="KW-0436">Ligase</keyword>
<dbReference type="Gene3D" id="3.90.1720.10">
    <property type="entry name" value="endopeptidase domain like (from Nostoc punctiforme)"/>
    <property type="match status" value="1"/>
</dbReference>
<dbReference type="SUPFAM" id="SSF56059">
    <property type="entry name" value="Glutathione synthetase ATP-binding domain-like"/>
    <property type="match status" value="1"/>
</dbReference>
<proteinExistence type="inferred from homology"/>
<keyword evidence="9" id="KW-0067">ATP-binding</keyword>
<keyword evidence="10" id="KW-0460">Magnesium</keyword>
<name>A0A814DKN4_9BILA</name>
<dbReference type="GO" id="GO:0030170">
    <property type="term" value="F:pyridoxal phosphate binding"/>
    <property type="evidence" value="ECO:0007669"/>
    <property type="project" value="InterPro"/>
</dbReference>